<dbReference type="Proteomes" id="UP000264120">
    <property type="component" value="Chromosome"/>
</dbReference>
<organism evidence="2 3">
    <name type="scientific">Komagataeibacter saccharivorans</name>
    <dbReference type="NCBI Taxonomy" id="265959"/>
    <lineage>
        <taxon>Bacteria</taxon>
        <taxon>Pseudomonadati</taxon>
        <taxon>Pseudomonadota</taxon>
        <taxon>Alphaproteobacteria</taxon>
        <taxon>Acetobacterales</taxon>
        <taxon>Acetobacteraceae</taxon>
        <taxon>Komagataeibacter</taxon>
    </lineage>
</organism>
<name>A0A347WEQ5_9PROT</name>
<dbReference type="AlphaFoldDB" id="A0A347WEQ5"/>
<dbReference type="KEGG" id="ksc:CD178_02601"/>
<evidence type="ECO:0000313" key="3">
    <source>
        <dbReference type="Proteomes" id="UP000264120"/>
    </source>
</evidence>
<evidence type="ECO:0000313" key="2">
    <source>
        <dbReference type="EMBL" id="AXY23348.1"/>
    </source>
</evidence>
<reference evidence="2 3" key="1">
    <citation type="submission" date="2017-08" db="EMBL/GenBank/DDBJ databases">
        <title>Complete genome sequence of Gluconacetobacter saccharivorans CV1 isolated from Fermented Vinegar.</title>
        <authorList>
            <person name="Kim S.-Y."/>
        </authorList>
    </citation>
    <scope>NUCLEOTIDE SEQUENCE [LARGE SCALE GENOMIC DNA]</scope>
    <source>
        <strain evidence="2 3">CV1</strain>
    </source>
</reference>
<proteinExistence type="predicted"/>
<gene>
    <name evidence="2" type="ORF">CD178_02601</name>
</gene>
<dbReference type="OrthoDB" id="7279363at2"/>
<dbReference type="EMBL" id="CP023036">
    <property type="protein sequence ID" value="AXY23348.1"/>
    <property type="molecule type" value="Genomic_DNA"/>
</dbReference>
<feature type="compositionally biased region" description="Low complexity" evidence="1">
    <location>
        <begin position="151"/>
        <end position="162"/>
    </location>
</feature>
<keyword evidence="3" id="KW-1185">Reference proteome</keyword>
<accession>A0A347WEQ5</accession>
<dbReference type="RefSeq" id="WP_102323708.1">
    <property type="nucleotide sequence ID" value="NZ_CP023036.1"/>
</dbReference>
<feature type="region of interest" description="Disordered" evidence="1">
    <location>
        <begin position="142"/>
        <end position="162"/>
    </location>
</feature>
<evidence type="ECO:0000256" key="1">
    <source>
        <dbReference type="SAM" id="MobiDB-lite"/>
    </source>
</evidence>
<sequence>MIDRDLQDAMLRRMAENGGAANLAPPAGTDATQCARNLLDLELQGLCKGGVSISGSSFQITGDTTLTDAGRAYLERKDEMHLTLNAPDAIDRLRQRVATDTGLSDTERHDLTATVDTLHPLALRALGRELLERALENSPDAIPLLKKHANTPTSSSGPSRPS</sequence>
<protein>
    <submittedName>
        <fullName evidence="2">Uncharacterized protein</fullName>
    </submittedName>
</protein>